<accession>A0A420YG61</accession>
<dbReference type="AlphaFoldDB" id="A0A420YG61"/>
<evidence type="ECO:0000313" key="3">
    <source>
        <dbReference type="Proteomes" id="UP000275385"/>
    </source>
</evidence>
<dbReference type="EMBL" id="QVQW01000012">
    <property type="protein sequence ID" value="RKU46850.1"/>
    <property type="molecule type" value="Genomic_DNA"/>
</dbReference>
<evidence type="ECO:0000313" key="2">
    <source>
        <dbReference type="EMBL" id="RKU46850.1"/>
    </source>
</evidence>
<sequence length="125" mass="13438">MNLIFGDFLDKLARINKTGSVADANTRTKLGALIFDGWARATAGVPDTDIDPPKRPGAGYRFHSGFSKYDLLTSAERSAGAGVQRSSRRRGRANAPRPPKLHTSSLAELPDLASLPIVVMEPSFS</sequence>
<comment type="caution">
    <text evidence="2">The sequence shown here is derived from an EMBL/GenBank/DDBJ whole genome shotgun (WGS) entry which is preliminary data.</text>
</comment>
<evidence type="ECO:0000256" key="1">
    <source>
        <dbReference type="SAM" id="MobiDB-lite"/>
    </source>
</evidence>
<feature type="region of interest" description="Disordered" evidence="1">
    <location>
        <begin position="77"/>
        <end position="107"/>
    </location>
</feature>
<protein>
    <submittedName>
        <fullName evidence="2">Uncharacterized protein</fullName>
    </submittedName>
</protein>
<proteinExistence type="predicted"/>
<organism evidence="2 3">
    <name type="scientific">Coniochaeta pulveracea</name>
    <dbReference type="NCBI Taxonomy" id="177199"/>
    <lineage>
        <taxon>Eukaryota</taxon>
        <taxon>Fungi</taxon>
        <taxon>Dikarya</taxon>
        <taxon>Ascomycota</taxon>
        <taxon>Pezizomycotina</taxon>
        <taxon>Sordariomycetes</taxon>
        <taxon>Sordariomycetidae</taxon>
        <taxon>Coniochaetales</taxon>
        <taxon>Coniochaetaceae</taxon>
        <taxon>Coniochaeta</taxon>
    </lineage>
</organism>
<name>A0A420YG61_9PEZI</name>
<dbReference type="Proteomes" id="UP000275385">
    <property type="component" value="Unassembled WGS sequence"/>
</dbReference>
<gene>
    <name evidence="2" type="ORF">DL546_008256</name>
</gene>
<keyword evidence="3" id="KW-1185">Reference proteome</keyword>
<reference evidence="2 3" key="1">
    <citation type="submission" date="2018-08" db="EMBL/GenBank/DDBJ databases">
        <title>Draft genome of the lignicolous fungus Coniochaeta pulveracea.</title>
        <authorList>
            <person name="Borstlap C.J."/>
            <person name="De Witt R.N."/>
            <person name="Botha A."/>
            <person name="Volschenk H."/>
        </authorList>
    </citation>
    <scope>NUCLEOTIDE SEQUENCE [LARGE SCALE GENOMIC DNA]</scope>
    <source>
        <strain evidence="2 3">CAB683</strain>
    </source>
</reference>